<dbReference type="STRING" id="1189325.SAMN04488119_101495"/>
<reference evidence="1 2" key="1">
    <citation type="submission" date="2016-12" db="EMBL/GenBank/DDBJ databases">
        <authorList>
            <person name="Song W.-J."/>
            <person name="Kurnit D.M."/>
        </authorList>
    </citation>
    <scope>NUCLEOTIDE SEQUENCE [LARGE SCALE GENOMIC DNA]</scope>
    <source>
        <strain evidence="1 2">CGMCC 1.10808</strain>
    </source>
</reference>
<evidence type="ECO:0000313" key="2">
    <source>
        <dbReference type="Proteomes" id="UP000184066"/>
    </source>
</evidence>
<gene>
    <name evidence="1" type="ORF">SAMN05216200_11075</name>
</gene>
<protein>
    <submittedName>
        <fullName evidence="1">Uncharacterized protein</fullName>
    </submittedName>
</protein>
<keyword evidence="2" id="KW-1185">Reference proteome</keyword>
<dbReference type="Proteomes" id="UP000184066">
    <property type="component" value="Unassembled WGS sequence"/>
</dbReference>
<organism evidence="1 2">
    <name type="scientific">Oceanicella actignis</name>
    <dbReference type="NCBI Taxonomy" id="1189325"/>
    <lineage>
        <taxon>Bacteria</taxon>
        <taxon>Pseudomonadati</taxon>
        <taxon>Pseudomonadota</taxon>
        <taxon>Alphaproteobacteria</taxon>
        <taxon>Rhodobacterales</taxon>
        <taxon>Paracoccaceae</taxon>
        <taxon>Oceanicella</taxon>
    </lineage>
</organism>
<accession>A0A1M7TV42</accession>
<evidence type="ECO:0000313" key="1">
    <source>
        <dbReference type="EMBL" id="SHN74576.1"/>
    </source>
</evidence>
<dbReference type="RefSeq" id="WP_256598400.1">
    <property type="nucleotide sequence ID" value="NZ_FOHL01000001.1"/>
</dbReference>
<proteinExistence type="predicted"/>
<name>A0A1M7TV42_9RHOB</name>
<dbReference type="EMBL" id="FRDL01000010">
    <property type="protein sequence ID" value="SHN74576.1"/>
    <property type="molecule type" value="Genomic_DNA"/>
</dbReference>
<dbReference type="AlphaFoldDB" id="A0A1M7TV42"/>
<sequence length="40" mass="4197">MRAFLAALAAMIVIAIAADRALHAMGWSAAERTASQAVRL</sequence>